<sequence length="202" mass="22336">MTITGAQLDALTEIFNIGAGRAASSLSDIVGDEVLLSVPRVEFYRAHEVNAKVLSLSSARLGSVKQKFRGPFNLTASLLFTEERALEIVQEMLGSQVQKEDLVEYEQEAMCEVGNIILNACLSAMADMLGISFESTLPEYSSAEPDVVIERLVADADNPLMLVLHINMLIEKRRSQGTLIFWLSSSSLQELMLHLEQFVSRI</sequence>
<dbReference type="InterPro" id="IPR028976">
    <property type="entry name" value="CheC-like_sf"/>
</dbReference>
<dbReference type="SUPFAM" id="SSF103039">
    <property type="entry name" value="CheC-like"/>
    <property type="match status" value="1"/>
</dbReference>
<keyword evidence="5" id="KW-1185">Reference proteome</keyword>
<evidence type="ECO:0000313" key="5">
    <source>
        <dbReference type="Proteomes" id="UP000008332"/>
    </source>
</evidence>
<protein>
    <submittedName>
        <fullName evidence="4">CheC, inhibitor of MCP methylation</fullName>
    </submittedName>
</protein>
<accession>Q21X89</accession>
<evidence type="ECO:0000313" key="4">
    <source>
        <dbReference type="EMBL" id="ABD69614.1"/>
    </source>
</evidence>
<dbReference type="GO" id="GO:0016787">
    <property type="term" value="F:hydrolase activity"/>
    <property type="evidence" value="ECO:0007669"/>
    <property type="project" value="UniProtKB-KW"/>
</dbReference>
<keyword evidence="1" id="KW-0145">Chemotaxis</keyword>
<organism evidence="4 5">
    <name type="scientific">Albidiferax ferrireducens (strain ATCC BAA-621 / DSM 15236 / T118)</name>
    <name type="common">Rhodoferax ferrireducens</name>
    <dbReference type="NCBI Taxonomy" id="338969"/>
    <lineage>
        <taxon>Bacteria</taxon>
        <taxon>Pseudomonadati</taxon>
        <taxon>Pseudomonadota</taxon>
        <taxon>Betaproteobacteria</taxon>
        <taxon>Burkholderiales</taxon>
        <taxon>Comamonadaceae</taxon>
        <taxon>Rhodoferax</taxon>
    </lineage>
</organism>
<dbReference type="STRING" id="338969.Rfer_1888"/>
<reference evidence="5" key="1">
    <citation type="submission" date="2006-02" db="EMBL/GenBank/DDBJ databases">
        <title>Complete sequence of chromosome of Rhodoferax ferrireducens DSM 15236.</title>
        <authorList>
            <person name="Copeland A."/>
            <person name="Lucas S."/>
            <person name="Lapidus A."/>
            <person name="Barry K."/>
            <person name="Detter J.C."/>
            <person name="Glavina del Rio T."/>
            <person name="Hammon N."/>
            <person name="Israni S."/>
            <person name="Pitluck S."/>
            <person name="Brettin T."/>
            <person name="Bruce D."/>
            <person name="Han C."/>
            <person name="Tapia R."/>
            <person name="Gilna P."/>
            <person name="Kiss H."/>
            <person name="Schmutz J."/>
            <person name="Larimer F."/>
            <person name="Land M."/>
            <person name="Kyrpides N."/>
            <person name="Ivanova N."/>
            <person name="Richardson P."/>
        </authorList>
    </citation>
    <scope>NUCLEOTIDE SEQUENCE [LARGE SCALE GENOMIC DNA]</scope>
    <source>
        <strain evidence="5">ATCC BAA-621 / DSM 15236 / T118</strain>
    </source>
</reference>
<evidence type="ECO:0000256" key="2">
    <source>
        <dbReference type="ARBA" id="ARBA00022801"/>
    </source>
</evidence>
<dbReference type="eggNOG" id="COG1776">
    <property type="taxonomic scope" value="Bacteria"/>
</dbReference>
<dbReference type="AlphaFoldDB" id="Q21X89"/>
<dbReference type="GO" id="GO:0006935">
    <property type="term" value="P:chemotaxis"/>
    <property type="evidence" value="ECO:0007669"/>
    <property type="project" value="UniProtKB-KW"/>
</dbReference>
<dbReference type="EMBL" id="CP000267">
    <property type="protein sequence ID" value="ABD69614.1"/>
    <property type="molecule type" value="Genomic_DNA"/>
</dbReference>
<dbReference type="Gene3D" id="3.40.1550.10">
    <property type="entry name" value="CheC-like"/>
    <property type="match status" value="1"/>
</dbReference>
<name>Q21X89_ALBFT</name>
<proteinExistence type="predicted"/>
<dbReference type="CDD" id="cd17910">
    <property type="entry name" value="CheC_ClassII"/>
    <property type="match status" value="1"/>
</dbReference>
<keyword evidence="2" id="KW-0378">Hydrolase</keyword>
<dbReference type="KEGG" id="rfr:Rfer_1888"/>
<dbReference type="Proteomes" id="UP000008332">
    <property type="component" value="Chromosome"/>
</dbReference>
<evidence type="ECO:0000256" key="1">
    <source>
        <dbReference type="ARBA" id="ARBA00022500"/>
    </source>
</evidence>
<dbReference type="InterPro" id="IPR050992">
    <property type="entry name" value="CheZ_family_phosphatases"/>
</dbReference>
<dbReference type="PANTHER" id="PTHR43693">
    <property type="entry name" value="PROTEIN PHOSPHATASE CHEZ"/>
    <property type="match status" value="1"/>
</dbReference>
<dbReference type="OrthoDB" id="274823at2"/>
<dbReference type="HOGENOM" id="CLU_087860_0_2_4"/>
<dbReference type="Pfam" id="PF04509">
    <property type="entry name" value="CheC"/>
    <property type="match status" value="1"/>
</dbReference>
<dbReference type="RefSeq" id="WP_011464182.1">
    <property type="nucleotide sequence ID" value="NC_007908.1"/>
</dbReference>
<evidence type="ECO:0000259" key="3">
    <source>
        <dbReference type="Pfam" id="PF04509"/>
    </source>
</evidence>
<dbReference type="InterPro" id="IPR007597">
    <property type="entry name" value="CheC"/>
</dbReference>
<dbReference type="PANTHER" id="PTHR43693:SF1">
    <property type="entry name" value="PROTEIN PHOSPHATASE CHEZ"/>
    <property type="match status" value="1"/>
</dbReference>
<gene>
    <name evidence="4" type="ordered locus">Rfer_1888</name>
</gene>
<feature type="domain" description="CheC-like protein" evidence="3">
    <location>
        <begin position="7"/>
        <end position="41"/>
    </location>
</feature>